<evidence type="ECO:0000256" key="4">
    <source>
        <dbReference type="ARBA" id="ARBA00022777"/>
    </source>
</evidence>
<dbReference type="GO" id="GO:0003872">
    <property type="term" value="F:6-phosphofructokinase activity"/>
    <property type="evidence" value="ECO:0007669"/>
    <property type="project" value="TreeGrafter"/>
</dbReference>
<reference evidence="9" key="1">
    <citation type="submission" date="2016-10" db="EMBL/GenBank/DDBJ databases">
        <authorList>
            <person name="Varghese N."/>
            <person name="Submissions S."/>
        </authorList>
    </citation>
    <scope>NUCLEOTIDE SEQUENCE [LARGE SCALE GENOMIC DNA]</scope>
    <source>
        <strain evidence="9">DSM 17834</strain>
    </source>
</reference>
<dbReference type="PANTHER" id="PTHR46566">
    <property type="entry name" value="1-PHOSPHOFRUCTOKINASE-RELATED"/>
    <property type="match status" value="1"/>
</dbReference>
<accession>A0A1I5QUI2</accession>
<dbReference type="PROSITE" id="PS00583">
    <property type="entry name" value="PFKB_KINASES_1"/>
    <property type="match status" value="1"/>
</dbReference>
<dbReference type="SUPFAM" id="SSF53613">
    <property type="entry name" value="Ribokinase-like"/>
    <property type="match status" value="1"/>
</dbReference>
<evidence type="ECO:0000256" key="2">
    <source>
        <dbReference type="ARBA" id="ARBA00022679"/>
    </source>
</evidence>
<evidence type="ECO:0000313" key="8">
    <source>
        <dbReference type="EMBL" id="SFP49506.1"/>
    </source>
</evidence>
<dbReference type="GO" id="GO:0005829">
    <property type="term" value="C:cytosol"/>
    <property type="evidence" value="ECO:0007669"/>
    <property type="project" value="TreeGrafter"/>
</dbReference>
<organism evidence="8 9">
    <name type="scientific">Pseudomonas borbori</name>
    <dbReference type="NCBI Taxonomy" id="289003"/>
    <lineage>
        <taxon>Bacteria</taxon>
        <taxon>Pseudomonadati</taxon>
        <taxon>Pseudomonadota</taxon>
        <taxon>Gammaproteobacteria</taxon>
        <taxon>Pseudomonadales</taxon>
        <taxon>Pseudomonadaceae</taxon>
        <taxon>Pseudomonas</taxon>
    </lineage>
</organism>
<comment type="similarity">
    <text evidence="1 6">Belongs to the carbohydrate kinase PfkB family.</text>
</comment>
<dbReference type="PROSITE" id="PS00584">
    <property type="entry name" value="PFKB_KINASES_2"/>
    <property type="match status" value="1"/>
</dbReference>
<feature type="domain" description="Carbohydrate kinase PfkB" evidence="7">
    <location>
        <begin position="40"/>
        <end position="310"/>
    </location>
</feature>
<keyword evidence="9" id="KW-1185">Reference proteome</keyword>
<dbReference type="Proteomes" id="UP000198784">
    <property type="component" value="Unassembled WGS sequence"/>
</dbReference>
<dbReference type="Pfam" id="PF00294">
    <property type="entry name" value="PfkB"/>
    <property type="match status" value="1"/>
</dbReference>
<dbReference type="STRING" id="289003.SAMN05216190_111107"/>
<keyword evidence="2 6" id="KW-0808">Transferase</keyword>
<keyword evidence="5" id="KW-0067">ATP-binding</keyword>
<gene>
    <name evidence="8" type="ORF">SAMN05216190_111107</name>
</gene>
<dbReference type="NCBIfam" id="TIGR03168">
    <property type="entry name" value="1-PFK"/>
    <property type="match status" value="1"/>
</dbReference>
<dbReference type="GO" id="GO:0005524">
    <property type="term" value="F:ATP binding"/>
    <property type="evidence" value="ECO:0007669"/>
    <property type="project" value="UniProtKB-KW"/>
</dbReference>
<dbReference type="InterPro" id="IPR011611">
    <property type="entry name" value="PfkB_dom"/>
</dbReference>
<dbReference type="NCBIfam" id="NF007632">
    <property type="entry name" value="PRK10294.1"/>
    <property type="match status" value="1"/>
</dbReference>
<dbReference type="AlphaFoldDB" id="A0A1I5QUI2"/>
<keyword evidence="3" id="KW-0547">Nucleotide-binding</keyword>
<dbReference type="Gene3D" id="3.40.1190.20">
    <property type="match status" value="1"/>
</dbReference>
<dbReference type="PANTHER" id="PTHR46566:SF2">
    <property type="entry name" value="ATP-DEPENDENT 6-PHOSPHOFRUCTOKINASE ISOZYME 2"/>
    <property type="match status" value="1"/>
</dbReference>
<evidence type="ECO:0000313" key="9">
    <source>
        <dbReference type="Proteomes" id="UP000198784"/>
    </source>
</evidence>
<dbReference type="InterPro" id="IPR029056">
    <property type="entry name" value="Ribokinase-like"/>
</dbReference>
<dbReference type="PIRSF" id="PIRSF000535">
    <property type="entry name" value="1PFK/6PFK/LacC"/>
    <property type="match status" value="1"/>
</dbReference>
<proteinExistence type="inferred from homology"/>
<protein>
    <recommendedName>
        <fullName evidence="6">Phosphofructokinase</fullName>
    </recommendedName>
</protein>
<sequence>MGAASAGIQPPGESCMASIVTLTLSPALDSATSIARLCPDAKLRCSEPRYAPGGGGINVARAIHQLGGSALALFPAGGPTGLHLAELLAAEGVPCQALPIDAWTRECLNVVEQASAQQYRFVLPGARLSETEQAQLLAALADLPELDYLVISGSLPAGLAADFIPRLLQTAEQRGARCILDSSGEVLRQALDIGGLFLIKPNLNELRTLAGEDIGEPDQLLRVARGLVDAGQCTAVLVSLGPQGALLTSRELSERITAPTVKKLSTVGAGDSLVGAVTLKLAQGASLSEAARYGVAAGSAAIMTAGSELCRRADTERLFAWLQARAAAGARD</sequence>
<evidence type="ECO:0000256" key="5">
    <source>
        <dbReference type="ARBA" id="ARBA00022840"/>
    </source>
</evidence>
<dbReference type="InterPro" id="IPR002173">
    <property type="entry name" value="Carboh/pur_kinase_PfkB_CS"/>
</dbReference>
<dbReference type="CDD" id="cd01164">
    <property type="entry name" value="FruK_PfkB_like"/>
    <property type="match status" value="1"/>
</dbReference>
<evidence type="ECO:0000256" key="3">
    <source>
        <dbReference type="ARBA" id="ARBA00022741"/>
    </source>
</evidence>
<dbReference type="InterPro" id="IPR017583">
    <property type="entry name" value="Tagatose/fructose_Pkinase"/>
</dbReference>
<keyword evidence="4 8" id="KW-0418">Kinase</keyword>
<dbReference type="FunFam" id="3.40.1190.20:FF:000001">
    <property type="entry name" value="Phosphofructokinase"/>
    <property type="match status" value="1"/>
</dbReference>
<evidence type="ECO:0000259" key="7">
    <source>
        <dbReference type="Pfam" id="PF00294"/>
    </source>
</evidence>
<name>A0A1I5QUI2_9PSED</name>
<evidence type="ECO:0000256" key="6">
    <source>
        <dbReference type="PIRNR" id="PIRNR000535"/>
    </source>
</evidence>
<evidence type="ECO:0000256" key="1">
    <source>
        <dbReference type="ARBA" id="ARBA00010688"/>
    </source>
</evidence>
<dbReference type="EMBL" id="FOWX01000011">
    <property type="protein sequence ID" value="SFP49506.1"/>
    <property type="molecule type" value="Genomic_DNA"/>
</dbReference>